<sequence>MAITSVRICKPCFLEQYKEAWICEAFESEMMSGFGVEGEKNRGFCMVKFKTE</sequence>
<name>A0A2P5AQK3_PARAD</name>
<dbReference type="AlphaFoldDB" id="A0A2P5AQK3"/>
<accession>A0A2P5AQK3</accession>
<dbReference type="Proteomes" id="UP000237105">
    <property type="component" value="Unassembled WGS sequence"/>
</dbReference>
<organism evidence="1 2">
    <name type="scientific">Parasponia andersonii</name>
    <name type="common">Sponia andersonii</name>
    <dbReference type="NCBI Taxonomy" id="3476"/>
    <lineage>
        <taxon>Eukaryota</taxon>
        <taxon>Viridiplantae</taxon>
        <taxon>Streptophyta</taxon>
        <taxon>Embryophyta</taxon>
        <taxon>Tracheophyta</taxon>
        <taxon>Spermatophyta</taxon>
        <taxon>Magnoliopsida</taxon>
        <taxon>eudicotyledons</taxon>
        <taxon>Gunneridae</taxon>
        <taxon>Pentapetalae</taxon>
        <taxon>rosids</taxon>
        <taxon>fabids</taxon>
        <taxon>Rosales</taxon>
        <taxon>Cannabaceae</taxon>
        <taxon>Parasponia</taxon>
    </lineage>
</organism>
<feature type="non-terminal residue" evidence="1">
    <location>
        <position position="52"/>
    </location>
</feature>
<dbReference type="EMBL" id="JXTB01000484">
    <property type="protein sequence ID" value="PON38822.1"/>
    <property type="molecule type" value="Genomic_DNA"/>
</dbReference>
<protein>
    <submittedName>
        <fullName evidence="1">Uncharacterized protein</fullName>
    </submittedName>
</protein>
<keyword evidence="2" id="KW-1185">Reference proteome</keyword>
<comment type="caution">
    <text evidence="1">The sequence shown here is derived from an EMBL/GenBank/DDBJ whole genome shotgun (WGS) entry which is preliminary data.</text>
</comment>
<reference evidence="2" key="1">
    <citation type="submission" date="2016-06" db="EMBL/GenBank/DDBJ databases">
        <title>Parallel loss of symbiosis genes in relatives of nitrogen-fixing non-legume Parasponia.</title>
        <authorList>
            <person name="Van Velzen R."/>
            <person name="Holmer R."/>
            <person name="Bu F."/>
            <person name="Rutten L."/>
            <person name="Van Zeijl A."/>
            <person name="Liu W."/>
            <person name="Santuari L."/>
            <person name="Cao Q."/>
            <person name="Sharma T."/>
            <person name="Shen D."/>
            <person name="Roswanjaya Y."/>
            <person name="Wardhani T."/>
            <person name="Kalhor M.S."/>
            <person name="Jansen J."/>
            <person name="Van den Hoogen J."/>
            <person name="Gungor B."/>
            <person name="Hartog M."/>
            <person name="Hontelez J."/>
            <person name="Verver J."/>
            <person name="Yang W.-C."/>
            <person name="Schijlen E."/>
            <person name="Repin R."/>
            <person name="Schilthuizen M."/>
            <person name="Schranz E."/>
            <person name="Heidstra R."/>
            <person name="Miyata K."/>
            <person name="Fedorova E."/>
            <person name="Kohlen W."/>
            <person name="Bisseling T."/>
            <person name="Smit S."/>
            <person name="Geurts R."/>
        </authorList>
    </citation>
    <scope>NUCLEOTIDE SEQUENCE [LARGE SCALE GENOMIC DNA]</scope>
    <source>
        <strain evidence="2">cv. WU1-14</strain>
    </source>
</reference>
<gene>
    <name evidence="1" type="ORF">PanWU01x14_309600</name>
</gene>
<evidence type="ECO:0000313" key="1">
    <source>
        <dbReference type="EMBL" id="PON38822.1"/>
    </source>
</evidence>
<proteinExistence type="predicted"/>
<evidence type="ECO:0000313" key="2">
    <source>
        <dbReference type="Proteomes" id="UP000237105"/>
    </source>
</evidence>